<dbReference type="Proteomes" id="UP000635885">
    <property type="component" value="Unassembled WGS sequence"/>
</dbReference>
<sequence>MLSEWDGDVSFGNFEKLPNGKGFCRIVKSPNRGLQNSDQINLEVFDSFLEKVGEVNLTELEPDLSTFYFSVENKLFFKAKNQENENYLNYYFVEIDF</sequence>
<keyword evidence="2" id="KW-1185">Reference proteome</keyword>
<accession>A0ABQ1MTN7</accession>
<evidence type="ECO:0000313" key="1">
    <source>
        <dbReference type="EMBL" id="GGC46348.1"/>
    </source>
</evidence>
<comment type="caution">
    <text evidence="1">The sequence shown here is derived from an EMBL/GenBank/DDBJ whole genome shotgun (WGS) entry which is preliminary data.</text>
</comment>
<reference evidence="2" key="1">
    <citation type="journal article" date="2019" name="Int. J. Syst. Evol. Microbiol.">
        <title>The Global Catalogue of Microorganisms (GCM) 10K type strain sequencing project: providing services to taxonomists for standard genome sequencing and annotation.</title>
        <authorList>
            <consortium name="The Broad Institute Genomics Platform"/>
            <consortium name="The Broad Institute Genome Sequencing Center for Infectious Disease"/>
            <person name="Wu L."/>
            <person name="Ma J."/>
        </authorList>
    </citation>
    <scope>NUCLEOTIDE SEQUENCE [LARGE SCALE GENOMIC DNA]</scope>
    <source>
        <strain evidence="2">CGMCC 1.12479</strain>
    </source>
</reference>
<dbReference type="EMBL" id="BMFD01000010">
    <property type="protein sequence ID" value="GGC46348.1"/>
    <property type="molecule type" value="Genomic_DNA"/>
</dbReference>
<organism evidence="1 2">
    <name type="scientific">Belliella aquatica</name>
    <dbReference type="NCBI Taxonomy" id="1323734"/>
    <lineage>
        <taxon>Bacteria</taxon>
        <taxon>Pseudomonadati</taxon>
        <taxon>Bacteroidota</taxon>
        <taxon>Cytophagia</taxon>
        <taxon>Cytophagales</taxon>
        <taxon>Cyclobacteriaceae</taxon>
        <taxon>Belliella</taxon>
    </lineage>
</organism>
<gene>
    <name evidence="1" type="ORF">GCM10010993_26180</name>
</gene>
<proteinExistence type="predicted"/>
<dbReference type="RefSeq" id="WP_188443549.1">
    <property type="nucleotide sequence ID" value="NZ_BMFD01000010.1"/>
</dbReference>
<evidence type="ECO:0000313" key="2">
    <source>
        <dbReference type="Proteomes" id="UP000635885"/>
    </source>
</evidence>
<protein>
    <submittedName>
        <fullName evidence="1">Uncharacterized protein</fullName>
    </submittedName>
</protein>
<name>A0ABQ1MTN7_9BACT</name>